<protein>
    <submittedName>
        <fullName evidence="1">Uncharacterized protein</fullName>
    </submittedName>
</protein>
<name>A0A1B0C6U3_9MUSC</name>
<dbReference type="EnsemblMetazoa" id="GPPI050708-RA">
    <property type="protein sequence ID" value="GPPI050708-PA"/>
    <property type="gene ID" value="GPPI050708"/>
</dbReference>
<accession>A0A1B0C6U3</accession>
<sequence>MCGTPLDLGELPMEIGHHDIDLGELPMEIIDCGRAPAEIKDCEGASVEEEERVSTEYEDFLGFTDTDSIVSQKKVAGKQTEGQTESKFSIESPNIINLNYNVIDDEGPSTLASAARRRVVPDIEALQEVVRKLTPRDKIVHLHFDEMYTDHRSAYCRSEDRPYGCGYMLLNKIPETEEYRTILLFAVHSLLTAINMILSACPFTRY</sequence>
<dbReference type="EMBL" id="JXJN01026984">
    <property type="status" value="NOT_ANNOTATED_CDS"/>
    <property type="molecule type" value="Genomic_DNA"/>
</dbReference>
<dbReference type="VEuPathDB" id="VectorBase:GPPI050708"/>
<dbReference type="Proteomes" id="UP000092460">
    <property type="component" value="Unassembled WGS sequence"/>
</dbReference>
<organism evidence="1 2">
    <name type="scientific">Glossina palpalis gambiensis</name>
    <dbReference type="NCBI Taxonomy" id="67801"/>
    <lineage>
        <taxon>Eukaryota</taxon>
        <taxon>Metazoa</taxon>
        <taxon>Ecdysozoa</taxon>
        <taxon>Arthropoda</taxon>
        <taxon>Hexapoda</taxon>
        <taxon>Insecta</taxon>
        <taxon>Pterygota</taxon>
        <taxon>Neoptera</taxon>
        <taxon>Endopterygota</taxon>
        <taxon>Diptera</taxon>
        <taxon>Brachycera</taxon>
        <taxon>Muscomorpha</taxon>
        <taxon>Hippoboscoidea</taxon>
        <taxon>Glossinidae</taxon>
        <taxon>Glossina</taxon>
    </lineage>
</organism>
<evidence type="ECO:0000313" key="2">
    <source>
        <dbReference type="Proteomes" id="UP000092460"/>
    </source>
</evidence>
<keyword evidence="2" id="KW-1185">Reference proteome</keyword>
<proteinExistence type="predicted"/>
<reference evidence="1" key="2">
    <citation type="submission" date="2020-05" db="UniProtKB">
        <authorList>
            <consortium name="EnsemblMetazoa"/>
        </authorList>
    </citation>
    <scope>IDENTIFICATION</scope>
    <source>
        <strain evidence="1">IAEA</strain>
    </source>
</reference>
<reference evidence="2" key="1">
    <citation type="submission" date="2015-01" db="EMBL/GenBank/DDBJ databases">
        <authorList>
            <person name="Aksoy S."/>
            <person name="Warren W."/>
            <person name="Wilson R.K."/>
        </authorList>
    </citation>
    <scope>NUCLEOTIDE SEQUENCE [LARGE SCALE GENOMIC DNA]</scope>
    <source>
        <strain evidence="2">IAEA</strain>
    </source>
</reference>
<dbReference type="AlphaFoldDB" id="A0A1B0C6U3"/>
<evidence type="ECO:0000313" key="1">
    <source>
        <dbReference type="EnsemblMetazoa" id="GPPI050708-PA"/>
    </source>
</evidence>